<dbReference type="InterPro" id="IPR004027">
    <property type="entry name" value="SEC_C_motif"/>
</dbReference>
<evidence type="ECO:0000313" key="5">
    <source>
        <dbReference type="Proteomes" id="UP001418444"/>
    </source>
</evidence>
<name>A0ABP7PW89_9ACTN</name>
<evidence type="ECO:0000259" key="3">
    <source>
        <dbReference type="Pfam" id="PF17775"/>
    </source>
</evidence>
<comment type="similarity">
    <text evidence="1 2">Belongs to the UPF0225 family.</text>
</comment>
<dbReference type="Proteomes" id="UP001418444">
    <property type="component" value="Unassembled WGS sequence"/>
</dbReference>
<evidence type="ECO:0000256" key="1">
    <source>
        <dbReference type="ARBA" id="ARBA00010839"/>
    </source>
</evidence>
<dbReference type="SUPFAM" id="SSF54427">
    <property type="entry name" value="NTF2-like"/>
    <property type="match status" value="1"/>
</dbReference>
<dbReference type="Gene3D" id="3.10.450.50">
    <property type="match status" value="1"/>
</dbReference>
<gene>
    <name evidence="4" type="ORF">GCM10022231_36290</name>
</gene>
<evidence type="ECO:0000313" key="4">
    <source>
        <dbReference type="EMBL" id="GAA3971485.1"/>
    </source>
</evidence>
<organism evidence="4 5">
    <name type="scientific">Gordonia caeni</name>
    <dbReference type="NCBI Taxonomy" id="1007097"/>
    <lineage>
        <taxon>Bacteria</taxon>
        <taxon>Bacillati</taxon>
        <taxon>Actinomycetota</taxon>
        <taxon>Actinomycetes</taxon>
        <taxon>Mycobacteriales</taxon>
        <taxon>Gordoniaceae</taxon>
        <taxon>Gordonia</taxon>
    </lineage>
</organism>
<dbReference type="RefSeq" id="WP_344786192.1">
    <property type="nucleotide sequence ID" value="NZ_BAAAZW010000016.1"/>
</dbReference>
<keyword evidence="5" id="KW-1185">Reference proteome</keyword>
<dbReference type="Pfam" id="PF02810">
    <property type="entry name" value="SEC-C"/>
    <property type="match status" value="1"/>
</dbReference>
<proteinExistence type="inferred from homology"/>
<protein>
    <recommendedName>
        <fullName evidence="2">UPF0225 protein GCM10022231_36290</fullName>
    </recommendedName>
</protein>
<sequence>MGTVTGVNPDERCPCRSGDTLGDCCGRYLASAGGAPAPTAQALMRSRYSAFAVGDAEHLLDTWHPSTRPVGPDLDPDRRWLHLSIESCSRGGPFDIDGEVEFTAVYRDPAGRGELRERSRFVRENGRWYYVDGDLG</sequence>
<dbReference type="InterPro" id="IPR023006">
    <property type="entry name" value="YchJ-like"/>
</dbReference>
<evidence type="ECO:0000256" key="2">
    <source>
        <dbReference type="HAMAP-Rule" id="MF_00612"/>
    </source>
</evidence>
<dbReference type="Pfam" id="PF17775">
    <property type="entry name" value="YchJ_M-like"/>
    <property type="match status" value="1"/>
</dbReference>
<dbReference type="HAMAP" id="MF_00612">
    <property type="entry name" value="UPF0225"/>
    <property type="match status" value="1"/>
</dbReference>
<dbReference type="EMBL" id="BAAAZW010000016">
    <property type="protein sequence ID" value="GAA3971485.1"/>
    <property type="molecule type" value="Genomic_DNA"/>
</dbReference>
<accession>A0ABP7PW89</accession>
<comment type="caution">
    <text evidence="4">The sequence shown here is derived from an EMBL/GenBank/DDBJ whole genome shotgun (WGS) entry which is preliminary data.</text>
</comment>
<dbReference type="InterPro" id="IPR032710">
    <property type="entry name" value="NTF2-like_dom_sf"/>
</dbReference>
<reference evidence="5" key="1">
    <citation type="journal article" date="2019" name="Int. J. Syst. Evol. Microbiol.">
        <title>The Global Catalogue of Microorganisms (GCM) 10K type strain sequencing project: providing services to taxonomists for standard genome sequencing and annotation.</title>
        <authorList>
            <consortium name="The Broad Institute Genomics Platform"/>
            <consortium name="The Broad Institute Genome Sequencing Center for Infectious Disease"/>
            <person name="Wu L."/>
            <person name="Ma J."/>
        </authorList>
    </citation>
    <scope>NUCLEOTIDE SEQUENCE [LARGE SCALE GENOMIC DNA]</scope>
    <source>
        <strain evidence="5">JCM 16923</strain>
    </source>
</reference>
<dbReference type="InterPro" id="IPR048469">
    <property type="entry name" value="YchJ-like_M"/>
</dbReference>
<feature type="domain" description="YchJ-like middle NTF2-like" evidence="3">
    <location>
        <begin position="39"/>
        <end position="133"/>
    </location>
</feature>